<organism evidence="1 2">
    <name type="scientific">Rhizobium gallicum</name>
    <dbReference type="NCBI Taxonomy" id="56730"/>
    <lineage>
        <taxon>Bacteria</taxon>
        <taxon>Pseudomonadati</taxon>
        <taxon>Pseudomonadota</taxon>
        <taxon>Alphaproteobacteria</taxon>
        <taxon>Hyphomicrobiales</taxon>
        <taxon>Rhizobiaceae</taxon>
        <taxon>Rhizobium/Agrobacterium group</taxon>
        <taxon>Rhizobium</taxon>
    </lineage>
</organism>
<geneLocation type="plasmid" evidence="2">
    <name>prgalie4872d</name>
</geneLocation>
<gene>
    <name evidence="1" type="ORF">IE4872_PD00462</name>
</gene>
<evidence type="ECO:0000313" key="2">
    <source>
        <dbReference type="Proteomes" id="UP000184749"/>
    </source>
</evidence>
<evidence type="ECO:0000313" key="1">
    <source>
        <dbReference type="EMBL" id="APO70995.1"/>
    </source>
</evidence>
<dbReference type="AlphaFoldDB" id="A0A1L5NSV5"/>
<reference evidence="1 2" key="1">
    <citation type="submission" date="2016-09" db="EMBL/GenBank/DDBJ databases">
        <title>The complete genome sequences of Rhizobium gallicum, symbiovars gallicum and phaseoli, symbionts associated to common bean (Phaseolus vulgaris).</title>
        <authorList>
            <person name="Bustos P."/>
            <person name="Santamaria R.I."/>
            <person name="Perez-Carrascal O.M."/>
            <person name="Juarez S."/>
            <person name="Lozano L."/>
            <person name="Martinez-Flores I."/>
            <person name="Martinez-Romero E."/>
            <person name="Cevallos M."/>
            <person name="Romero D."/>
            <person name="Davila G."/>
            <person name="Gonzalez V."/>
        </authorList>
    </citation>
    <scope>NUCLEOTIDE SEQUENCE [LARGE SCALE GENOMIC DNA]</scope>
    <source>
        <strain evidence="1 2">IE4872</strain>
        <plasmid evidence="2">prgalie4872d</plasmid>
    </source>
</reference>
<proteinExistence type="predicted"/>
<keyword evidence="1" id="KW-0614">Plasmid</keyword>
<name>A0A1L5NSV5_9HYPH</name>
<dbReference type="EMBL" id="CP017105">
    <property type="protein sequence ID" value="APO70995.1"/>
    <property type="molecule type" value="Genomic_DNA"/>
</dbReference>
<dbReference type="Proteomes" id="UP000184749">
    <property type="component" value="Plasmid pRgalIE4872d"/>
</dbReference>
<sequence>MDRAGLSARNSRELKHRLDRRTTVADLSVSANVRASRAPVVVTVMLRERRLWWCRRITGGFGNYLIQRLHDKVMQHIGFWLTRQLCSDLAGRERALHDFMSERP</sequence>
<protein>
    <submittedName>
        <fullName evidence="1">Uncharacterized protein</fullName>
    </submittedName>
</protein>
<accession>A0A1L5NSV5</accession>